<evidence type="ECO:0000256" key="1">
    <source>
        <dbReference type="ARBA" id="ARBA00004651"/>
    </source>
</evidence>
<keyword evidence="5 8" id="KW-0812">Transmembrane</keyword>
<keyword evidence="4" id="KW-1003">Cell membrane</keyword>
<evidence type="ECO:0000256" key="8">
    <source>
        <dbReference type="SAM" id="Phobius"/>
    </source>
</evidence>
<keyword evidence="10" id="KW-1185">Reference proteome</keyword>
<dbReference type="PANTHER" id="PTHR36838:SF4">
    <property type="entry name" value="AUXIN EFFLUX CARRIER FAMILY PROTEIN"/>
    <property type="match status" value="1"/>
</dbReference>
<dbReference type="RefSeq" id="WP_090470072.1">
    <property type="nucleotide sequence ID" value="NZ_FOWF01000003.1"/>
</dbReference>
<reference evidence="9 10" key="1">
    <citation type="submission" date="2016-10" db="EMBL/GenBank/DDBJ databases">
        <authorList>
            <person name="de Groot N.N."/>
        </authorList>
    </citation>
    <scope>NUCLEOTIDE SEQUENCE [LARGE SCALE GENOMIC DNA]</scope>
    <source>
        <strain evidence="9 10">KHGC13</strain>
    </source>
</reference>
<keyword evidence="3" id="KW-0813">Transport</keyword>
<feature type="transmembrane region" description="Helical" evidence="8">
    <location>
        <begin position="12"/>
        <end position="30"/>
    </location>
</feature>
<evidence type="ECO:0000256" key="3">
    <source>
        <dbReference type="ARBA" id="ARBA00022448"/>
    </source>
</evidence>
<dbReference type="Proteomes" id="UP000198817">
    <property type="component" value="Unassembled WGS sequence"/>
</dbReference>
<feature type="transmembrane region" description="Helical" evidence="8">
    <location>
        <begin position="129"/>
        <end position="151"/>
    </location>
</feature>
<dbReference type="InterPro" id="IPR004776">
    <property type="entry name" value="Mem_transp_PIN-like"/>
</dbReference>
<dbReference type="PANTHER" id="PTHR36838">
    <property type="entry name" value="AUXIN EFFLUX CARRIER FAMILY PROTEIN"/>
    <property type="match status" value="1"/>
</dbReference>
<dbReference type="AlphaFoldDB" id="A0A1I7FPT3"/>
<feature type="transmembrane region" description="Helical" evidence="8">
    <location>
        <begin position="69"/>
        <end position="93"/>
    </location>
</feature>
<dbReference type="Gene3D" id="1.20.1530.20">
    <property type="match status" value="1"/>
</dbReference>
<feature type="transmembrane region" description="Helical" evidence="8">
    <location>
        <begin position="234"/>
        <end position="257"/>
    </location>
</feature>
<evidence type="ECO:0000256" key="4">
    <source>
        <dbReference type="ARBA" id="ARBA00022475"/>
    </source>
</evidence>
<comment type="similarity">
    <text evidence="2">Belongs to the auxin efflux carrier (TC 2.A.69) family.</text>
</comment>
<dbReference type="Pfam" id="PF03547">
    <property type="entry name" value="Mem_trans"/>
    <property type="match status" value="1"/>
</dbReference>
<proteinExistence type="inferred from homology"/>
<evidence type="ECO:0000256" key="2">
    <source>
        <dbReference type="ARBA" id="ARBA00010145"/>
    </source>
</evidence>
<feature type="transmembrane region" description="Helical" evidence="8">
    <location>
        <begin position="171"/>
        <end position="191"/>
    </location>
</feature>
<evidence type="ECO:0000313" key="9">
    <source>
        <dbReference type="EMBL" id="SFU38148.1"/>
    </source>
</evidence>
<sequence>MAENFITCINTTLPAFVLILLGLALSRAGLMPEDFTAKLNRFVFLFPLPVMVFYDLASKNFREAWNGRFVFFCFAATLLSIGGITLISGPLCRKAPEERGEFIQAAYRSSAAILGVMLAENMYGDAGMIPMMILGAVPLYNAFAVVVLIVYGPKENEKDQAVSRDLLRHTLLNILKNPLIISIFLGLAWSLSGIRFPVIADRTLSSISATATPLGLLALGASIRAGRILSRLKLTLIAVFLKLAGLGMIFIPVAVWLGFRNDTLLAAVIMCGSPTTVTSFVMAKGFGNNGDLSGAAVLITTLLSSVTLTGWLFLLRTLGYL</sequence>
<name>A0A1I7FPT3_9FIRM</name>
<gene>
    <name evidence="9" type="ORF">SAMN05216508_10362</name>
</gene>
<dbReference type="InterPro" id="IPR038770">
    <property type="entry name" value="Na+/solute_symporter_sf"/>
</dbReference>
<dbReference type="STRING" id="155865.SAMN05216515_10362"/>
<keyword evidence="6 8" id="KW-1133">Transmembrane helix</keyword>
<evidence type="ECO:0000256" key="6">
    <source>
        <dbReference type="ARBA" id="ARBA00022989"/>
    </source>
</evidence>
<organism evidence="9 10">
    <name type="scientific">Eubacterium pyruvativorans</name>
    <dbReference type="NCBI Taxonomy" id="155865"/>
    <lineage>
        <taxon>Bacteria</taxon>
        <taxon>Bacillati</taxon>
        <taxon>Bacillota</taxon>
        <taxon>Clostridia</taxon>
        <taxon>Eubacteriales</taxon>
        <taxon>Eubacteriaceae</taxon>
        <taxon>Eubacterium</taxon>
    </lineage>
</organism>
<dbReference type="GO" id="GO:0055085">
    <property type="term" value="P:transmembrane transport"/>
    <property type="evidence" value="ECO:0007669"/>
    <property type="project" value="InterPro"/>
</dbReference>
<evidence type="ECO:0000256" key="7">
    <source>
        <dbReference type="ARBA" id="ARBA00023136"/>
    </source>
</evidence>
<dbReference type="GO" id="GO:0005886">
    <property type="term" value="C:plasma membrane"/>
    <property type="evidence" value="ECO:0007669"/>
    <property type="project" value="UniProtKB-SubCell"/>
</dbReference>
<feature type="transmembrane region" description="Helical" evidence="8">
    <location>
        <begin position="295"/>
        <end position="314"/>
    </location>
</feature>
<protein>
    <recommendedName>
        <fullName evidence="11">AEC family transporter</fullName>
    </recommendedName>
</protein>
<feature type="transmembrane region" description="Helical" evidence="8">
    <location>
        <begin position="42"/>
        <end position="57"/>
    </location>
</feature>
<evidence type="ECO:0000256" key="5">
    <source>
        <dbReference type="ARBA" id="ARBA00022692"/>
    </source>
</evidence>
<comment type="subcellular location">
    <subcellularLocation>
        <location evidence="1">Cell membrane</location>
        <topology evidence="1">Multi-pass membrane protein</topology>
    </subcellularLocation>
</comment>
<evidence type="ECO:0008006" key="11">
    <source>
        <dbReference type="Google" id="ProtNLM"/>
    </source>
</evidence>
<dbReference type="EMBL" id="FPBT01000003">
    <property type="protein sequence ID" value="SFU38148.1"/>
    <property type="molecule type" value="Genomic_DNA"/>
</dbReference>
<dbReference type="OrthoDB" id="9794315at2"/>
<evidence type="ECO:0000313" key="10">
    <source>
        <dbReference type="Proteomes" id="UP000198817"/>
    </source>
</evidence>
<feature type="transmembrane region" description="Helical" evidence="8">
    <location>
        <begin position="263"/>
        <end position="283"/>
    </location>
</feature>
<keyword evidence="7 8" id="KW-0472">Membrane</keyword>
<accession>A0A1I7FPT3</accession>